<accession>A0A835P522</accession>
<keyword evidence="3" id="KW-1185">Reference proteome</keyword>
<evidence type="ECO:0000313" key="1">
    <source>
        <dbReference type="EMBL" id="KAG0445988.1"/>
    </source>
</evidence>
<dbReference type="Proteomes" id="UP000636800">
    <property type="component" value="Unassembled WGS sequence"/>
</dbReference>
<evidence type="ECO:0000313" key="2">
    <source>
        <dbReference type="EMBL" id="KAG0445995.1"/>
    </source>
</evidence>
<gene>
    <name evidence="1" type="ORF">HPP92_029052</name>
    <name evidence="2" type="ORF">HPP92_029063</name>
</gene>
<reference evidence="3 4" key="1">
    <citation type="journal article" date="2020" name="Nat. Food">
        <title>A phased Vanilla planifolia genome enables genetic improvement of flavour and production.</title>
        <authorList>
            <person name="Hasing T."/>
            <person name="Tang H."/>
            <person name="Brym M."/>
            <person name="Khazi F."/>
            <person name="Huang T."/>
            <person name="Chambers A.H."/>
        </authorList>
    </citation>
    <scope>NUCLEOTIDE SEQUENCE [LARGE SCALE GENOMIC DNA]</scope>
    <source>
        <tissue evidence="2">Leaf</tissue>
    </source>
</reference>
<dbReference type="EMBL" id="JADCNM010000627">
    <property type="protein sequence ID" value="KAG0445995.1"/>
    <property type="molecule type" value="Genomic_DNA"/>
</dbReference>
<protein>
    <submittedName>
        <fullName evidence="2">Uncharacterized protein</fullName>
    </submittedName>
</protein>
<comment type="caution">
    <text evidence="2">The sequence shown here is derived from an EMBL/GenBank/DDBJ whole genome shotgun (WGS) entry which is preliminary data.</text>
</comment>
<proteinExistence type="predicted"/>
<dbReference type="EMBL" id="JADCNL010000626">
    <property type="protein sequence ID" value="KAG0445988.1"/>
    <property type="molecule type" value="Genomic_DNA"/>
</dbReference>
<dbReference type="Proteomes" id="UP000639772">
    <property type="component" value="Unassembled WGS sequence"/>
</dbReference>
<dbReference type="AlphaFoldDB" id="A0A835P522"/>
<name>A0A835P522_VANPL</name>
<evidence type="ECO:0000313" key="3">
    <source>
        <dbReference type="Proteomes" id="UP000636800"/>
    </source>
</evidence>
<sequence>MLSGHRNPFVNMCCTHVEAARSINIEKEEIDALKSFFQLQSLMMPSTVKVIALMPYIWVEKLCLMYSDILQGTGSYEISTLLPPNEPCTPATTHLFN</sequence>
<organism evidence="2 4">
    <name type="scientific">Vanilla planifolia</name>
    <name type="common">Vanilla</name>
    <dbReference type="NCBI Taxonomy" id="51239"/>
    <lineage>
        <taxon>Eukaryota</taxon>
        <taxon>Viridiplantae</taxon>
        <taxon>Streptophyta</taxon>
        <taxon>Embryophyta</taxon>
        <taxon>Tracheophyta</taxon>
        <taxon>Spermatophyta</taxon>
        <taxon>Magnoliopsida</taxon>
        <taxon>Liliopsida</taxon>
        <taxon>Asparagales</taxon>
        <taxon>Orchidaceae</taxon>
        <taxon>Vanilloideae</taxon>
        <taxon>Vanilleae</taxon>
        <taxon>Vanilla</taxon>
    </lineage>
</organism>
<evidence type="ECO:0000313" key="4">
    <source>
        <dbReference type="Proteomes" id="UP000639772"/>
    </source>
</evidence>